<keyword evidence="5" id="KW-1185">Reference proteome</keyword>
<comment type="similarity">
    <text evidence="1">Belongs to the UPF0177 family.</text>
</comment>
<keyword evidence="2" id="KW-1133">Transmembrane helix</keyword>
<protein>
    <submittedName>
        <fullName evidence="4">Membrane-bound protease, CAAX family</fullName>
    </submittedName>
</protein>
<keyword evidence="2" id="KW-0472">Membrane</keyword>
<proteinExistence type="inferred from homology"/>
<dbReference type="Proteomes" id="UP000031397">
    <property type="component" value="Unassembled WGS sequence"/>
</dbReference>
<dbReference type="GO" id="GO:0006508">
    <property type="term" value="P:proteolysis"/>
    <property type="evidence" value="ECO:0007669"/>
    <property type="project" value="UniProtKB-KW"/>
</dbReference>
<feature type="transmembrane region" description="Helical" evidence="2">
    <location>
        <begin position="44"/>
        <end position="64"/>
    </location>
</feature>
<dbReference type="EMBL" id="JOJZ01000010">
    <property type="protein sequence ID" value="KID42070.1"/>
    <property type="molecule type" value="Genomic_DNA"/>
</dbReference>
<feature type="transmembrane region" description="Helical" evidence="2">
    <location>
        <begin position="179"/>
        <end position="199"/>
    </location>
</feature>
<dbReference type="GO" id="GO:0004175">
    <property type="term" value="F:endopeptidase activity"/>
    <property type="evidence" value="ECO:0007669"/>
    <property type="project" value="UniProtKB-ARBA"/>
</dbReference>
<feature type="domain" description="CAAX prenyl protease 2/Lysostaphin resistance protein A-like" evidence="3">
    <location>
        <begin position="129"/>
        <end position="218"/>
    </location>
</feature>
<evidence type="ECO:0000256" key="2">
    <source>
        <dbReference type="SAM" id="Phobius"/>
    </source>
</evidence>
<dbReference type="PANTHER" id="PTHR36435">
    <property type="entry name" value="SLR1288 PROTEIN"/>
    <property type="match status" value="1"/>
</dbReference>
<dbReference type="InterPro" id="IPR052710">
    <property type="entry name" value="CAAX_protease"/>
</dbReference>
<comment type="caution">
    <text evidence="4">The sequence shown here is derived from an EMBL/GenBank/DDBJ whole genome shotgun (WGS) entry which is preliminary data.</text>
</comment>
<organism evidence="4 5">
    <name type="scientific">Fructilactobacillus fructivorans</name>
    <dbReference type="NCBI Taxonomy" id="1614"/>
    <lineage>
        <taxon>Bacteria</taxon>
        <taxon>Bacillati</taxon>
        <taxon>Bacillota</taxon>
        <taxon>Bacilli</taxon>
        <taxon>Lactobacillales</taxon>
        <taxon>Lactobacillaceae</taxon>
        <taxon>Fructilactobacillus</taxon>
    </lineage>
</organism>
<reference evidence="4 5" key="1">
    <citation type="submission" date="2014-06" db="EMBL/GenBank/DDBJ databases">
        <title>Functional and comparative genomic analyses of the Drosophila gut microbiota identify candidate symbiosis factors.</title>
        <authorList>
            <person name="Newell P.D."/>
            <person name="Chaston J.M."/>
            <person name="Douglas A.E."/>
        </authorList>
    </citation>
    <scope>NUCLEOTIDE SEQUENCE [LARGE SCALE GENOMIC DNA]</scope>
    <source>
        <strain evidence="4 5">DmCS_002</strain>
    </source>
</reference>
<evidence type="ECO:0000313" key="4">
    <source>
        <dbReference type="EMBL" id="KID42070.1"/>
    </source>
</evidence>
<keyword evidence="4" id="KW-0645">Protease</keyword>
<dbReference type="InterPro" id="IPR003675">
    <property type="entry name" value="Rce1/LyrA-like_dom"/>
</dbReference>
<dbReference type="RefSeq" id="WP_039143854.1">
    <property type="nucleotide sequence ID" value="NZ_RIGT01000022.1"/>
</dbReference>
<dbReference type="Pfam" id="PF02517">
    <property type="entry name" value="Rce1-like"/>
    <property type="match status" value="1"/>
</dbReference>
<evidence type="ECO:0000313" key="5">
    <source>
        <dbReference type="Proteomes" id="UP000031397"/>
    </source>
</evidence>
<keyword evidence="2" id="KW-0812">Transmembrane</keyword>
<name>A0A0C1LYU6_9LACO</name>
<gene>
    <name evidence="4" type="ORF">LfDm3_0475</name>
</gene>
<feature type="transmembrane region" description="Helical" evidence="2">
    <location>
        <begin position="84"/>
        <end position="102"/>
    </location>
</feature>
<feature type="transmembrane region" description="Helical" evidence="2">
    <location>
        <begin position="117"/>
        <end position="139"/>
    </location>
</feature>
<dbReference type="PANTHER" id="PTHR36435:SF1">
    <property type="entry name" value="CAAX AMINO TERMINAL PROTEASE FAMILY PROTEIN"/>
    <property type="match status" value="1"/>
</dbReference>
<dbReference type="GO" id="GO:0080120">
    <property type="term" value="P:CAAX-box protein maturation"/>
    <property type="evidence" value="ECO:0007669"/>
    <property type="project" value="UniProtKB-ARBA"/>
</dbReference>
<evidence type="ECO:0000259" key="3">
    <source>
        <dbReference type="Pfam" id="PF02517"/>
    </source>
</evidence>
<accession>A0A0C1LYU6</accession>
<dbReference type="OrthoDB" id="8607342at2"/>
<evidence type="ECO:0000256" key="1">
    <source>
        <dbReference type="ARBA" id="ARBA00009067"/>
    </source>
</evidence>
<dbReference type="PATRIC" id="fig|1614.7.peg.463"/>
<feature type="transmembrane region" description="Helical" evidence="2">
    <location>
        <begin position="151"/>
        <end position="173"/>
    </location>
</feature>
<keyword evidence="4" id="KW-0378">Hydrolase</keyword>
<sequence>MKWEMNLINFLKRAVIFIGLILLIFAVQIPVQLIGIKNYHGIKAFLWGAFYLALFLVIIGLAFWAYRSVYRQHSHKITFHDLKIILMAILSFFIIEIVLQFFNKLIFNQVGTKNNNAILSLFQSNTTVLVLMSISAVFLSPVLEELVFRGFFINAFFNQNAFWLPIVLSGLLFSCGHMSSNVISFMIYAILGIILAYVYKKTGKIEVSIGVHFLNNLIATGFMLLAVL</sequence>
<feature type="transmembrane region" description="Helical" evidence="2">
    <location>
        <begin position="211"/>
        <end position="227"/>
    </location>
</feature>
<dbReference type="AlphaFoldDB" id="A0A0C1LYU6"/>